<organism evidence="4 5">
    <name type="scientific">Pelagicoccus enzymogenes</name>
    <dbReference type="NCBI Taxonomy" id="2773457"/>
    <lineage>
        <taxon>Bacteria</taxon>
        <taxon>Pseudomonadati</taxon>
        <taxon>Verrucomicrobiota</taxon>
        <taxon>Opitutia</taxon>
        <taxon>Puniceicoccales</taxon>
        <taxon>Pelagicoccaceae</taxon>
        <taxon>Pelagicoccus</taxon>
    </lineage>
</organism>
<dbReference type="AlphaFoldDB" id="A0A927F5K9"/>
<dbReference type="InterPro" id="IPR036514">
    <property type="entry name" value="SGNH_hydro_sf"/>
</dbReference>
<comment type="similarity">
    <text evidence="1">Belongs to the 'GDSL' lipolytic enzyme family.</text>
</comment>
<name>A0A927F5K9_9BACT</name>
<dbReference type="InterPro" id="IPR013830">
    <property type="entry name" value="SGNH_hydro"/>
</dbReference>
<accession>A0A927F5K9</accession>
<dbReference type="SUPFAM" id="SSF49785">
    <property type="entry name" value="Galactose-binding domain-like"/>
    <property type="match status" value="1"/>
</dbReference>
<dbReference type="InterPro" id="IPR008979">
    <property type="entry name" value="Galactose-bd-like_sf"/>
</dbReference>
<dbReference type="Proteomes" id="UP000622317">
    <property type="component" value="Unassembled WGS sequence"/>
</dbReference>
<dbReference type="Gene3D" id="3.40.50.1110">
    <property type="entry name" value="SGNH hydrolase"/>
    <property type="match status" value="1"/>
</dbReference>
<evidence type="ECO:0000313" key="4">
    <source>
        <dbReference type="EMBL" id="MBD5778294.1"/>
    </source>
</evidence>
<dbReference type="EMBL" id="JACYFG010000004">
    <property type="protein sequence ID" value="MBD5778294.1"/>
    <property type="molecule type" value="Genomic_DNA"/>
</dbReference>
<protein>
    <submittedName>
        <fullName evidence="4">Rhamnogalacturonan acetylesterase</fullName>
    </submittedName>
</protein>
<gene>
    <name evidence="4" type="ORF">IEN85_02150</name>
</gene>
<keyword evidence="5" id="KW-1185">Reference proteome</keyword>
<proteinExistence type="inferred from homology"/>
<dbReference type="RefSeq" id="WP_191615430.1">
    <property type="nucleotide sequence ID" value="NZ_JACYFG010000004.1"/>
</dbReference>
<evidence type="ECO:0000256" key="1">
    <source>
        <dbReference type="ARBA" id="ARBA00008668"/>
    </source>
</evidence>
<dbReference type="SUPFAM" id="SSF52266">
    <property type="entry name" value="SGNH hydrolase"/>
    <property type="match status" value="1"/>
</dbReference>
<dbReference type="InterPro" id="IPR037459">
    <property type="entry name" value="RhgT-like"/>
</dbReference>
<evidence type="ECO:0000259" key="3">
    <source>
        <dbReference type="Pfam" id="PF13472"/>
    </source>
</evidence>
<keyword evidence="2" id="KW-0378">Hydrolase</keyword>
<dbReference type="PANTHER" id="PTHR43695:SF1">
    <property type="entry name" value="RHAMNOGALACTURONAN ACETYLESTERASE"/>
    <property type="match status" value="1"/>
</dbReference>
<dbReference type="PANTHER" id="PTHR43695">
    <property type="entry name" value="PUTATIVE (AFU_ORTHOLOGUE AFUA_2G17250)-RELATED"/>
    <property type="match status" value="1"/>
</dbReference>
<dbReference type="PROSITE" id="PS51257">
    <property type="entry name" value="PROKAR_LIPOPROTEIN"/>
    <property type="match status" value="1"/>
</dbReference>
<dbReference type="CDD" id="cd01821">
    <property type="entry name" value="Rhamnogalacturan_acetylesterase_like"/>
    <property type="match status" value="1"/>
</dbReference>
<feature type="domain" description="SGNH hydrolase-type esterase" evidence="3">
    <location>
        <begin position="205"/>
        <end position="383"/>
    </location>
</feature>
<dbReference type="Gene3D" id="2.60.120.430">
    <property type="entry name" value="Galactose-binding lectin"/>
    <property type="match status" value="1"/>
</dbReference>
<dbReference type="Pfam" id="PF13472">
    <property type="entry name" value="Lipase_GDSL_2"/>
    <property type="match status" value="1"/>
</dbReference>
<evidence type="ECO:0000313" key="5">
    <source>
        <dbReference type="Proteomes" id="UP000622317"/>
    </source>
</evidence>
<dbReference type="GO" id="GO:0016788">
    <property type="term" value="F:hydrolase activity, acting on ester bonds"/>
    <property type="evidence" value="ECO:0007669"/>
    <property type="project" value="UniProtKB-ARBA"/>
</dbReference>
<sequence>MKTIHFMLLGAVAFLFVACSRPKGDEGGIRFDFGSESNVRGYVQVTEGMAFDAERGFGFESGYQPEAISLPGQSGSLLSDGVGGEESFFFSVAVPEGNHRVRLILAAGEKDSEVTVKAELRRLMVESLRIEAGTTKEVTFVVNTRQPNIAAIDEIEAGRVKLKEPREVTQEAWAWDDLLTLEFSGKRPIVCSLEVEPVDVPTVFLIGDSTVCDQSREPYTSWGQMITAFFKAEVAIANHAESGETYRDSLGRRRLDKILSVMKPGDYLFMQFGHNDQKQIKQGTGGPFTTYKEEMKAHVLGAQSRGGVPVILSSMERLAFDDQGRALVSLGEYAAACKQVAEELGVAFIDLNEPSRLLYEALESRGEGKAEQAFAPGDRTHHNNFGAYQIAKIVAQGIADSDLGLKAYLVDGFSYDPANPDSLDQFAVPSSPIATNLRPLGD</sequence>
<reference evidence="4" key="1">
    <citation type="submission" date="2020-09" db="EMBL/GenBank/DDBJ databases">
        <title>Pelagicoccus enzymogenes sp. nov. with an EPS production, isolated from marine sediment.</title>
        <authorList>
            <person name="Feng X."/>
        </authorList>
    </citation>
    <scope>NUCLEOTIDE SEQUENCE</scope>
    <source>
        <strain evidence="4">NFK12</strain>
    </source>
</reference>
<evidence type="ECO:0000256" key="2">
    <source>
        <dbReference type="ARBA" id="ARBA00022801"/>
    </source>
</evidence>
<comment type="caution">
    <text evidence="4">The sequence shown here is derived from an EMBL/GenBank/DDBJ whole genome shotgun (WGS) entry which is preliminary data.</text>
</comment>